<accession>A0A2R6Y4A6</accession>
<protein>
    <submittedName>
        <fullName evidence="1">Uncharacterized protein</fullName>
    </submittedName>
</protein>
<dbReference type="Proteomes" id="UP000244338">
    <property type="component" value="Unassembled WGS sequence"/>
</dbReference>
<dbReference type="AlphaFoldDB" id="A0A2R6Y4A6"/>
<name>A0A2R6Y4A6_9BACL</name>
<organism evidence="1 2">
    <name type="scientific">Candidatus Carbonibacillus altaicus</name>
    <dbReference type="NCBI Taxonomy" id="2163959"/>
    <lineage>
        <taxon>Bacteria</taxon>
        <taxon>Bacillati</taxon>
        <taxon>Bacillota</taxon>
        <taxon>Bacilli</taxon>
        <taxon>Bacillales</taxon>
        <taxon>Candidatus Carbonibacillus</taxon>
    </lineage>
</organism>
<dbReference type="EMBL" id="PEBX01000006">
    <property type="protein sequence ID" value="PTQ57517.1"/>
    <property type="molecule type" value="Genomic_DNA"/>
</dbReference>
<comment type="caution">
    <text evidence="1">The sequence shown here is derived from an EMBL/GenBank/DDBJ whole genome shotgun (WGS) entry which is preliminary data.</text>
</comment>
<evidence type="ECO:0000313" key="2">
    <source>
        <dbReference type="Proteomes" id="UP000244338"/>
    </source>
</evidence>
<reference evidence="2" key="1">
    <citation type="journal article" date="2018" name="Sci. Rep.">
        <title>Lignite coal burning seam in the remote Altai Mountains harbors a hydrogen-driven thermophilic microbial community.</title>
        <authorList>
            <person name="Kadnikov V.V."/>
            <person name="Mardanov A.V."/>
            <person name="Ivasenko D.A."/>
            <person name="Antsiferov D.V."/>
            <person name="Beletsky A.V."/>
            <person name="Karnachuk O.V."/>
            <person name="Ravin N.V."/>
        </authorList>
    </citation>
    <scope>NUCLEOTIDE SEQUENCE [LARGE SCALE GENOMIC DNA]</scope>
</reference>
<evidence type="ECO:0000313" key="1">
    <source>
        <dbReference type="EMBL" id="PTQ57517.1"/>
    </source>
</evidence>
<gene>
    <name evidence="1" type="ORF">BSOLF_1395</name>
</gene>
<sequence length="42" mass="5066">MRSLLYRLDQNIIQNILMMRIVLSFPSDTWVRCNREVQLVSL</sequence>
<proteinExistence type="predicted"/>